<name>A0ABR9UQW5_9CHRO</name>
<dbReference type="Proteomes" id="UP000651156">
    <property type="component" value="Unassembled WGS sequence"/>
</dbReference>
<feature type="signal peptide" evidence="2">
    <location>
        <begin position="1"/>
        <end position="25"/>
    </location>
</feature>
<protein>
    <submittedName>
        <fullName evidence="3">Uncharacterized protein</fullName>
    </submittedName>
</protein>
<feature type="compositionally biased region" description="Low complexity" evidence="1">
    <location>
        <begin position="165"/>
        <end position="181"/>
    </location>
</feature>
<sequence length="203" mass="22071">MDIRHWNILGASLLCWSILAAPAAAEVMRINHTLKSEPNQTFATLMQQAESLATNLVDQGFAEDNVTEVSVHILGERNGQQVPLLSSRISRADWQKQIGIQQWTRYFRTSAVLLGFYKPAEPNQSPLSAFPSPNIEQSVSNPTSVDSSVPQPSPSGTNSIQQPISNPTSTGTTTTEQSTPTPDLPNDSLLRGASPEESDPGYR</sequence>
<gene>
    <name evidence="3" type="ORF">IQ230_10005</name>
</gene>
<evidence type="ECO:0000313" key="4">
    <source>
        <dbReference type="Proteomes" id="UP000651156"/>
    </source>
</evidence>
<reference evidence="3 4" key="1">
    <citation type="submission" date="2020-10" db="EMBL/GenBank/DDBJ databases">
        <authorList>
            <person name="Castelo-Branco R."/>
            <person name="Eusebio N."/>
            <person name="Adriana R."/>
            <person name="Vieira A."/>
            <person name="Brugerolle De Fraissinette N."/>
            <person name="Rezende De Castro R."/>
            <person name="Schneider M.P."/>
            <person name="Vasconcelos V."/>
            <person name="Leao P.N."/>
        </authorList>
    </citation>
    <scope>NUCLEOTIDE SEQUENCE [LARGE SCALE GENOMIC DNA]</scope>
    <source>
        <strain evidence="3 4">LEGE 06123</strain>
    </source>
</reference>
<keyword evidence="2" id="KW-0732">Signal</keyword>
<evidence type="ECO:0000256" key="1">
    <source>
        <dbReference type="SAM" id="MobiDB-lite"/>
    </source>
</evidence>
<evidence type="ECO:0000256" key="2">
    <source>
        <dbReference type="SAM" id="SignalP"/>
    </source>
</evidence>
<organism evidence="3 4">
    <name type="scientific">Gloeocapsopsis crepidinum LEGE 06123</name>
    <dbReference type="NCBI Taxonomy" id="588587"/>
    <lineage>
        <taxon>Bacteria</taxon>
        <taxon>Bacillati</taxon>
        <taxon>Cyanobacteriota</taxon>
        <taxon>Cyanophyceae</taxon>
        <taxon>Oscillatoriophycideae</taxon>
        <taxon>Chroococcales</taxon>
        <taxon>Chroococcaceae</taxon>
        <taxon>Gloeocapsopsis</taxon>
    </lineage>
</organism>
<dbReference type="RefSeq" id="WP_193931857.1">
    <property type="nucleotide sequence ID" value="NZ_CAWPMZ010000043.1"/>
</dbReference>
<feature type="region of interest" description="Disordered" evidence="1">
    <location>
        <begin position="125"/>
        <end position="203"/>
    </location>
</feature>
<comment type="caution">
    <text evidence="3">The sequence shown here is derived from an EMBL/GenBank/DDBJ whole genome shotgun (WGS) entry which is preliminary data.</text>
</comment>
<proteinExistence type="predicted"/>
<accession>A0ABR9UQW5</accession>
<dbReference type="EMBL" id="JADEWN010000020">
    <property type="protein sequence ID" value="MBE9190681.1"/>
    <property type="molecule type" value="Genomic_DNA"/>
</dbReference>
<feature type="chain" id="PRO_5046501594" evidence="2">
    <location>
        <begin position="26"/>
        <end position="203"/>
    </location>
</feature>
<evidence type="ECO:0000313" key="3">
    <source>
        <dbReference type="EMBL" id="MBE9190681.1"/>
    </source>
</evidence>
<keyword evidence="4" id="KW-1185">Reference proteome</keyword>